<protein>
    <submittedName>
        <fullName evidence="2">Uncharacterized protein</fullName>
    </submittedName>
</protein>
<evidence type="ECO:0000313" key="3">
    <source>
        <dbReference type="Proteomes" id="UP000035720"/>
    </source>
</evidence>
<evidence type="ECO:0000313" key="2">
    <source>
        <dbReference type="EMBL" id="CCI51801.1"/>
    </source>
</evidence>
<organism evidence="2 3">
    <name type="scientific">Nostocoides jenkinsii Ben 74</name>
    <dbReference type="NCBI Taxonomy" id="1193518"/>
    <lineage>
        <taxon>Bacteria</taxon>
        <taxon>Bacillati</taxon>
        <taxon>Actinomycetota</taxon>
        <taxon>Actinomycetes</taxon>
        <taxon>Micrococcales</taxon>
        <taxon>Intrasporangiaceae</taxon>
        <taxon>Nostocoides</taxon>
    </lineage>
</organism>
<accession>A0A077M3L8</accession>
<sequence length="168" mass="16529">MPPRIVRCAGEGWTPCRQRIEAGALIATAAGTSHRASVPAGTVLSGAAEAGVRTVLAVAMGGGRQGISRDRHGVMTVPAGTGVMTDPPRRVVRVDPSVTGATTGGETTGGATAHTLTGGMSGRATTEPMTAHTGIGATTGVDGTGGRTSPVATALPEAVRVAGRPVRG</sequence>
<dbReference type="Proteomes" id="UP000035720">
    <property type="component" value="Unassembled WGS sequence"/>
</dbReference>
<reference evidence="2 3" key="1">
    <citation type="journal article" date="2013" name="ISME J.">
        <title>A metabolic model for members of the genus Tetrasphaera involved in enhanced biological phosphorus removal.</title>
        <authorList>
            <person name="Kristiansen R."/>
            <person name="Nguyen H.T.T."/>
            <person name="Saunders A.M."/>
            <person name="Nielsen J.L."/>
            <person name="Wimmer R."/>
            <person name="Le V.Q."/>
            <person name="McIlroy S.J."/>
            <person name="Petrovski S."/>
            <person name="Seviour R.J."/>
            <person name="Calteau A."/>
            <person name="Nielsen K.L."/>
            <person name="Nielsen P.H."/>
        </authorList>
    </citation>
    <scope>NUCLEOTIDE SEQUENCE [LARGE SCALE GENOMIC DNA]</scope>
    <source>
        <strain evidence="2 3">Ben 74</strain>
    </source>
</reference>
<dbReference type="EMBL" id="CAJC01000029">
    <property type="protein sequence ID" value="CCI51801.1"/>
    <property type="molecule type" value="Genomic_DNA"/>
</dbReference>
<name>A0A077M3L8_9MICO</name>
<keyword evidence="3" id="KW-1185">Reference proteome</keyword>
<feature type="region of interest" description="Disordered" evidence="1">
    <location>
        <begin position="97"/>
        <end position="116"/>
    </location>
</feature>
<comment type="caution">
    <text evidence="2">The sequence shown here is derived from an EMBL/GenBank/DDBJ whole genome shotgun (WGS) entry which is preliminary data.</text>
</comment>
<evidence type="ECO:0000256" key="1">
    <source>
        <dbReference type="SAM" id="MobiDB-lite"/>
    </source>
</evidence>
<gene>
    <name evidence="2" type="ORF">BN13_1240021</name>
</gene>
<proteinExistence type="predicted"/>
<dbReference type="STRING" id="1193518.BN13_1240021"/>
<dbReference type="AlphaFoldDB" id="A0A077M3L8"/>